<dbReference type="AlphaFoldDB" id="A0A6B8KAH4"/>
<evidence type="ECO:0008006" key="4">
    <source>
        <dbReference type="Google" id="ProtNLM"/>
    </source>
</evidence>
<protein>
    <recommendedName>
        <fullName evidence="4">NnrS family protein</fullName>
    </recommendedName>
</protein>
<dbReference type="OrthoDB" id="9770040at2"/>
<feature type="transmembrane region" description="Helical" evidence="1">
    <location>
        <begin position="63"/>
        <end position="82"/>
    </location>
</feature>
<evidence type="ECO:0000313" key="3">
    <source>
        <dbReference type="Proteomes" id="UP000309061"/>
    </source>
</evidence>
<organism evidence="2 3">
    <name type="scientific">Methylocystis heyeri</name>
    <dbReference type="NCBI Taxonomy" id="391905"/>
    <lineage>
        <taxon>Bacteria</taxon>
        <taxon>Pseudomonadati</taxon>
        <taxon>Pseudomonadota</taxon>
        <taxon>Alphaproteobacteria</taxon>
        <taxon>Hyphomicrobiales</taxon>
        <taxon>Methylocystaceae</taxon>
        <taxon>Methylocystis</taxon>
    </lineage>
</organism>
<name>A0A6B8KAH4_9HYPH</name>
<dbReference type="InterPro" id="IPR010266">
    <property type="entry name" value="NnrS"/>
</dbReference>
<reference evidence="2 3" key="1">
    <citation type="submission" date="2019-11" db="EMBL/GenBank/DDBJ databases">
        <title>The genome sequence of Methylocystis heyeri.</title>
        <authorList>
            <person name="Oshkin I.Y."/>
            <person name="Miroshnikov K."/>
            <person name="Dedysh S.N."/>
        </authorList>
    </citation>
    <scope>NUCLEOTIDE SEQUENCE [LARGE SCALE GENOMIC DNA]</scope>
    <source>
        <strain evidence="2 3">H2</strain>
    </source>
</reference>
<keyword evidence="1" id="KW-0812">Transmembrane</keyword>
<dbReference type="KEGG" id="mhey:H2LOC_002995"/>
<keyword evidence="3" id="KW-1185">Reference proteome</keyword>
<proteinExistence type="predicted"/>
<keyword evidence="1" id="KW-1133">Transmembrane helix</keyword>
<evidence type="ECO:0000313" key="2">
    <source>
        <dbReference type="EMBL" id="QGM44737.1"/>
    </source>
</evidence>
<dbReference type="Proteomes" id="UP000309061">
    <property type="component" value="Chromosome"/>
</dbReference>
<evidence type="ECO:0000256" key="1">
    <source>
        <dbReference type="SAM" id="Phobius"/>
    </source>
</evidence>
<keyword evidence="1" id="KW-0472">Membrane</keyword>
<gene>
    <name evidence="2" type="ORF">H2LOC_002995</name>
</gene>
<feature type="transmembrane region" description="Helical" evidence="1">
    <location>
        <begin position="20"/>
        <end position="43"/>
    </location>
</feature>
<dbReference type="RefSeq" id="WP_136495035.1">
    <property type="nucleotide sequence ID" value="NZ_CP046052.1"/>
</dbReference>
<dbReference type="Pfam" id="PF05940">
    <property type="entry name" value="NnrS"/>
    <property type="match status" value="1"/>
</dbReference>
<accession>A0A6B8KAH4</accession>
<dbReference type="EMBL" id="CP046052">
    <property type="protein sequence ID" value="QGM44737.1"/>
    <property type="molecule type" value="Genomic_DNA"/>
</dbReference>
<sequence length="111" mass="11669">MAPIPRYREQASPAVRSAGFRPFFLVAALWAFCAAPLFVAFIAGAVKVPTALAPNVRHGHEMAFGYGGGVVAGFLLTAIPNWTGRPPLQGAPLAVLVFCGAPGGSRRFFRA</sequence>